<reference evidence="1 2" key="1">
    <citation type="journal article" date="2018" name="Nat. Ecol. Evol.">
        <title>Shark genomes provide insights into elasmobranch evolution and the origin of vertebrates.</title>
        <authorList>
            <person name="Hara Y"/>
            <person name="Yamaguchi K"/>
            <person name="Onimaru K"/>
            <person name="Kadota M"/>
            <person name="Koyanagi M"/>
            <person name="Keeley SD"/>
            <person name="Tatsumi K"/>
            <person name="Tanaka K"/>
            <person name="Motone F"/>
            <person name="Kageyama Y"/>
            <person name="Nozu R"/>
            <person name="Adachi N"/>
            <person name="Nishimura O"/>
            <person name="Nakagawa R"/>
            <person name="Tanegashima C"/>
            <person name="Kiyatake I"/>
            <person name="Matsumoto R"/>
            <person name="Murakumo K"/>
            <person name="Nishida K"/>
            <person name="Terakita A"/>
            <person name="Kuratani S"/>
            <person name="Sato K"/>
            <person name="Hyodo S Kuraku.S."/>
        </authorList>
    </citation>
    <scope>NUCLEOTIDE SEQUENCE [LARGE SCALE GENOMIC DNA]</scope>
</reference>
<dbReference type="AlphaFoldDB" id="A0A401QDY5"/>
<dbReference type="Proteomes" id="UP000288216">
    <property type="component" value="Unassembled WGS sequence"/>
</dbReference>
<sequence length="176" mass="19916">EQIESEMVGAVDLLFKLRLWIYLFCCCFIQFNNDKVMGLEEFTLCANLSSSTTKFHLSIGNDVCLLKYYMNSTGVYVEIGENVDKTETIITKNGLMDFCFIWNGSEGKYLISSSNGNVNLPQQRTRCCENFTLSHHSTTDKGNCSYLKGFNLTHIQFVNSSHVVFSGFNCSRSGKE</sequence>
<evidence type="ECO:0000313" key="2">
    <source>
        <dbReference type="Proteomes" id="UP000288216"/>
    </source>
</evidence>
<keyword evidence="2" id="KW-1185">Reference proteome</keyword>
<feature type="non-terminal residue" evidence="1">
    <location>
        <position position="1"/>
    </location>
</feature>
<protein>
    <submittedName>
        <fullName evidence="1">Uncharacterized protein</fullName>
    </submittedName>
</protein>
<dbReference type="EMBL" id="BFAA01041481">
    <property type="protein sequence ID" value="GCB83586.1"/>
    <property type="molecule type" value="Genomic_DNA"/>
</dbReference>
<name>A0A401QDY5_SCYTO</name>
<proteinExistence type="predicted"/>
<organism evidence="1 2">
    <name type="scientific">Scyliorhinus torazame</name>
    <name type="common">Cloudy catshark</name>
    <name type="synonym">Catulus torazame</name>
    <dbReference type="NCBI Taxonomy" id="75743"/>
    <lineage>
        <taxon>Eukaryota</taxon>
        <taxon>Metazoa</taxon>
        <taxon>Chordata</taxon>
        <taxon>Craniata</taxon>
        <taxon>Vertebrata</taxon>
        <taxon>Chondrichthyes</taxon>
        <taxon>Elasmobranchii</taxon>
        <taxon>Galeomorphii</taxon>
        <taxon>Galeoidea</taxon>
        <taxon>Carcharhiniformes</taxon>
        <taxon>Scyliorhinidae</taxon>
        <taxon>Scyliorhinus</taxon>
    </lineage>
</organism>
<gene>
    <name evidence="1" type="ORF">scyTo_0024224</name>
</gene>
<comment type="caution">
    <text evidence="1">The sequence shown here is derived from an EMBL/GenBank/DDBJ whole genome shotgun (WGS) entry which is preliminary data.</text>
</comment>
<evidence type="ECO:0000313" key="1">
    <source>
        <dbReference type="EMBL" id="GCB83586.1"/>
    </source>
</evidence>
<accession>A0A401QDY5</accession>